<dbReference type="PROSITE" id="PS00934">
    <property type="entry name" value="GLYOXALASE_I_1"/>
    <property type="match status" value="1"/>
</dbReference>
<dbReference type="SUPFAM" id="SSF54593">
    <property type="entry name" value="Glyoxalase/Bleomycin resistance protein/Dihydroxybiphenyl dioxygenase"/>
    <property type="match status" value="1"/>
</dbReference>
<accession>A0A0S2F775</accession>
<proteinExistence type="inferred from homology"/>
<keyword evidence="4 10" id="KW-0533">Nickel</keyword>
<dbReference type="PANTHER" id="PTHR10374">
    <property type="entry name" value="LACTOYLGLUTATHIONE LYASE GLYOXALASE I"/>
    <property type="match status" value="1"/>
</dbReference>
<dbReference type="CDD" id="cd07233">
    <property type="entry name" value="GlxI_Zn"/>
    <property type="match status" value="1"/>
</dbReference>
<dbReference type="KEGG" id="laq:GLA29479_1990"/>
<feature type="active site" description="Proton donor/acceptor" evidence="8">
    <location>
        <position position="168"/>
    </location>
</feature>
<keyword evidence="6 9" id="KW-0862">Zinc</keyword>
<dbReference type="InterPro" id="IPR029068">
    <property type="entry name" value="Glyas_Bleomycin-R_OHBP_Dase"/>
</dbReference>
<evidence type="ECO:0000256" key="6">
    <source>
        <dbReference type="ARBA" id="ARBA00022833"/>
    </source>
</evidence>
<evidence type="ECO:0000256" key="9">
    <source>
        <dbReference type="PIRSR" id="PIRSR604361-3"/>
    </source>
</evidence>
<feature type="binding site" evidence="9">
    <location>
        <position position="168"/>
    </location>
    <ligand>
        <name>Zn(2+)</name>
        <dbReference type="ChEBI" id="CHEBI:29105"/>
        <note>ligand shared between dimeric partners</note>
    </ligand>
</feature>
<organism evidence="12 13">
    <name type="scientific">Lysobacter antibioticus</name>
    <dbReference type="NCBI Taxonomy" id="84531"/>
    <lineage>
        <taxon>Bacteria</taxon>
        <taxon>Pseudomonadati</taxon>
        <taxon>Pseudomonadota</taxon>
        <taxon>Gammaproteobacteria</taxon>
        <taxon>Lysobacterales</taxon>
        <taxon>Lysobacteraceae</taxon>
        <taxon>Lysobacter</taxon>
    </lineage>
</organism>
<dbReference type="InterPro" id="IPR018146">
    <property type="entry name" value="Glyoxalase_1_CS"/>
</dbReference>
<dbReference type="PANTHER" id="PTHR10374:SF30">
    <property type="entry name" value="LACTOYLGLUTATHIONE LYASE"/>
    <property type="match status" value="1"/>
</dbReference>
<dbReference type="PATRIC" id="fig|84531.7.peg.1953"/>
<evidence type="ECO:0000256" key="10">
    <source>
        <dbReference type="RuleBase" id="RU361179"/>
    </source>
</evidence>
<evidence type="ECO:0000256" key="1">
    <source>
        <dbReference type="ARBA" id="ARBA00005008"/>
    </source>
</evidence>
<dbReference type="InterPro" id="IPR037523">
    <property type="entry name" value="VOC_core"/>
</dbReference>
<comment type="similarity">
    <text evidence="2 10">Belongs to the glyoxalase I family.</text>
</comment>
<dbReference type="AlphaFoldDB" id="A0A0S2F775"/>
<dbReference type="Gene3D" id="3.10.180.10">
    <property type="entry name" value="2,3-Dihydroxybiphenyl 1,2-Dioxygenase, domain 1"/>
    <property type="match status" value="1"/>
</dbReference>
<protein>
    <recommendedName>
        <fullName evidence="3 10">Lactoylglutathione lyase</fullName>
        <ecNumber evidence="3 10">4.4.1.5</ecNumber>
    </recommendedName>
    <alternativeName>
        <fullName evidence="10">Glyoxalase I</fullName>
    </alternativeName>
</protein>
<keyword evidence="7 10" id="KW-0456">Lyase</keyword>
<dbReference type="Pfam" id="PF00903">
    <property type="entry name" value="Glyoxalase"/>
    <property type="match status" value="1"/>
</dbReference>
<dbReference type="eggNOG" id="COG0346">
    <property type="taxonomic scope" value="Bacteria"/>
</dbReference>
<dbReference type="UniPathway" id="UPA00619">
    <property type="reaction ID" value="UER00675"/>
</dbReference>
<dbReference type="GO" id="GO:0046872">
    <property type="term" value="F:metal ion binding"/>
    <property type="evidence" value="ECO:0007669"/>
    <property type="project" value="UniProtKB-UniRule"/>
</dbReference>
<comment type="cofactor">
    <cofactor evidence="9">
        <name>Zn(2+)</name>
        <dbReference type="ChEBI" id="CHEBI:29105"/>
    </cofactor>
    <text evidence="9">Binds 1 zinc ion per subunit. In the homodimer, two zinc ions are bound between subunits.</text>
</comment>
<comment type="catalytic activity">
    <reaction evidence="10">
        <text>(R)-S-lactoylglutathione = methylglyoxal + glutathione</text>
        <dbReference type="Rhea" id="RHEA:19069"/>
        <dbReference type="ChEBI" id="CHEBI:17158"/>
        <dbReference type="ChEBI" id="CHEBI:57474"/>
        <dbReference type="ChEBI" id="CHEBI:57925"/>
        <dbReference type="EC" id="4.4.1.5"/>
    </reaction>
</comment>
<evidence type="ECO:0000313" key="12">
    <source>
        <dbReference type="EMBL" id="ALN79371.1"/>
    </source>
</evidence>
<dbReference type="EMBL" id="CP011129">
    <property type="protein sequence ID" value="ALN79371.1"/>
    <property type="molecule type" value="Genomic_DNA"/>
</dbReference>
<sequence length="176" mass="19747">MSLQNELDAVPGVTARPEAATHGFVFNHTMLRVKDPRQSLDFYTRVLGFTLVRKRDFAEAKFSLYFLVLVADPAQIPAEEPARGEWLLSQRGVLELTHNHGTEDDADFAYHDGNSDPRGFGHICVSVPDIEAACARFEQLGVAFQKRLSDGRMKNIAFIKDPDGYWVEILQPNSLV</sequence>
<evidence type="ECO:0000256" key="2">
    <source>
        <dbReference type="ARBA" id="ARBA00010363"/>
    </source>
</evidence>
<comment type="function">
    <text evidence="10">Catalyzes the conversion of hemimercaptal, formed from methylglyoxal and glutathione, to S-lactoylglutathione.</text>
</comment>
<dbReference type="STRING" id="84531.LA76x_1212"/>
<dbReference type="InterPro" id="IPR004360">
    <property type="entry name" value="Glyas_Fos-R_dOase_dom"/>
</dbReference>
<evidence type="ECO:0000256" key="3">
    <source>
        <dbReference type="ARBA" id="ARBA00012081"/>
    </source>
</evidence>
<feature type="binding site" evidence="9">
    <location>
        <position position="95"/>
    </location>
    <ligand>
        <name>Zn(2+)</name>
        <dbReference type="ChEBI" id="CHEBI:29105"/>
        <note>ligand shared between dimeric partners</note>
    </ligand>
</feature>
<name>A0A0S2F775_LYSAN</name>
<dbReference type="Proteomes" id="UP000060787">
    <property type="component" value="Chromosome"/>
</dbReference>
<dbReference type="InterPro" id="IPR004361">
    <property type="entry name" value="Glyoxalase_1"/>
</dbReference>
<evidence type="ECO:0000256" key="5">
    <source>
        <dbReference type="ARBA" id="ARBA00022723"/>
    </source>
</evidence>
<evidence type="ECO:0000313" key="13">
    <source>
        <dbReference type="Proteomes" id="UP000060787"/>
    </source>
</evidence>
<feature type="binding site" evidence="9">
    <location>
        <position position="122"/>
    </location>
    <ligand>
        <name>Zn(2+)</name>
        <dbReference type="ChEBI" id="CHEBI:29105"/>
        <note>ligand shared between dimeric partners</note>
    </ligand>
</feature>
<dbReference type="NCBIfam" id="TIGR00068">
    <property type="entry name" value="glyox_I"/>
    <property type="match status" value="1"/>
</dbReference>
<dbReference type="PROSITE" id="PS00935">
    <property type="entry name" value="GLYOXALASE_I_2"/>
    <property type="match status" value="1"/>
</dbReference>
<dbReference type="GO" id="GO:0004462">
    <property type="term" value="F:lactoylglutathione lyase activity"/>
    <property type="evidence" value="ECO:0007669"/>
    <property type="project" value="UniProtKB-UniRule"/>
</dbReference>
<gene>
    <name evidence="12" type="primary">gloA</name>
    <name evidence="12" type="ORF">LA76x_1212</name>
</gene>
<dbReference type="KEGG" id="lab:LA76x_1212"/>
<evidence type="ECO:0000256" key="4">
    <source>
        <dbReference type="ARBA" id="ARBA00022596"/>
    </source>
</evidence>
<evidence type="ECO:0000256" key="8">
    <source>
        <dbReference type="PIRSR" id="PIRSR604361-1"/>
    </source>
</evidence>
<dbReference type="OrthoDB" id="9789841at2"/>
<evidence type="ECO:0000256" key="7">
    <source>
        <dbReference type="ARBA" id="ARBA00023239"/>
    </source>
</evidence>
<comment type="pathway">
    <text evidence="1 10">Secondary metabolite metabolism; methylglyoxal degradation; (R)-lactate from methylglyoxal: step 1/2.</text>
</comment>
<dbReference type="PROSITE" id="PS51819">
    <property type="entry name" value="VOC"/>
    <property type="match status" value="1"/>
</dbReference>
<comment type="cofactor">
    <cofactor evidence="10">
        <name>Ni(2+)</name>
        <dbReference type="ChEBI" id="CHEBI:49786"/>
    </cofactor>
    <text evidence="10">Binds 1 nickel ion per subunit.</text>
</comment>
<keyword evidence="13" id="KW-1185">Reference proteome</keyword>
<dbReference type="EC" id="4.4.1.5" evidence="3 10"/>
<evidence type="ECO:0000259" key="11">
    <source>
        <dbReference type="PROSITE" id="PS51819"/>
    </source>
</evidence>
<feature type="domain" description="VOC" evidence="11">
    <location>
        <begin position="25"/>
        <end position="172"/>
    </location>
</feature>
<reference evidence="12 13" key="1">
    <citation type="journal article" date="2015" name="BMC Genomics">
        <title>Comparative genomics and metabolic profiling of the genus Lysobacter.</title>
        <authorList>
            <person name="de Bruijn I."/>
            <person name="Cheng X."/>
            <person name="de Jager V."/>
            <person name="Exposito R.G."/>
            <person name="Watrous J."/>
            <person name="Patel N."/>
            <person name="Postma J."/>
            <person name="Dorrestein P.C."/>
            <person name="Kobayashi D."/>
            <person name="Raaijmakers J.M."/>
        </authorList>
    </citation>
    <scope>NUCLEOTIDE SEQUENCE [LARGE SCALE GENOMIC DNA]</scope>
    <source>
        <strain evidence="12 13">76</strain>
    </source>
</reference>
<dbReference type="RefSeq" id="WP_057916973.1">
    <property type="nucleotide sequence ID" value="NZ_CP011129.1"/>
</dbReference>
<keyword evidence="5 9" id="KW-0479">Metal-binding</keyword>